<dbReference type="Proteomes" id="UP000036403">
    <property type="component" value="Unassembled WGS sequence"/>
</dbReference>
<sequence>MSDDKNKVPPFDGTNYSNWKFRMETLLDKMDLLDVIQEPLDKLIQNLRDSQEAAQIKATKENIRRKEKRCKSQIVQRVADTHLELNCAQLNRVQNFVSICNVSKCTASDAAATDRRSGCRTTRRTNRITARQNNFIVNG</sequence>
<proteinExistence type="predicted"/>
<evidence type="ECO:0000259" key="1">
    <source>
        <dbReference type="Pfam" id="PF13961"/>
    </source>
</evidence>
<dbReference type="Pfam" id="PF13961">
    <property type="entry name" value="DUF4219"/>
    <property type="match status" value="1"/>
</dbReference>
<dbReference type="OrthoDB" id="8060515at2759"/>
<dbReference type="EMBL" id="LBMM01009839">
    <property type="protein sequence ID" value="KMQ87850.1"/>
    <property type="molecule type" value="Genomic_DNA"/>
</dbReference>
<dbReference type="InterPro" id="IPR025314">
    <property type="entry name" value="DUF4219"/>
</dbReference>
<comment type="caution">
    <text evidence="2">The sequence shown here is derived from an EMBL/GenBank/DDBJ whole genome shotgun (WGS) entry which is preliminary data.</text>
</comment>
<keyword evidence="3" id="KW-1185">Reference proteome</keyword>
<organism evidence="2 3">
    <name type="scientific">Lasius niger</name>
    <name type="common">Black garden ant</name>
    <dbReference type="NCBI Taxonomy" id="67767"/>
    <lineage>
        <taxon>Eukaryota</taxon>
        <taxon>Metazoa</taxon>
        <taxon>Ecdysozoa</taxon>
        <taxon>Arthropoda</taxon>
        <taxon>Hexapoda</taxon>
        <taxon>Insecta</taxon>
        <taxon>Pterygota</taxon>
        <taxon>Neoptera</taxon>
        <taxon>Endopterygota</taxon>
        <taxon>Hymenoptera</taxon>
        <taxon>Apocrita</taxon>
        <taxon>Aculeata</taxon>
        <taxon>Formicoidea</taxon>
        <taxon>Formicidae</taxon>
        <taxon>Formicinae</taxon>
        <taxon>Lasius</taxon>
        <taxon>Lasius</taxon>
    </lineage>
</organism>
<protein>
    <submittedName>
        <fullName evidence="2">Resistance protein</fullName>
    </submittedName>
</protein>
<feature type="domain" description="DUF4219" evidence="1">
    <location>
        <begin position="11"/>
        <end position="36"/>
    </location>
</feature>
<reference evidence="2 3" key="1">
    <citation type="submission" date="2015-04" db="EMBL/GenBank/DDBJ databases">
        <title>Lasius niger genome sequencing.</title>
        <authorList>
            <person name="Konorov E.A."/>
            <person name="Nikitin M.A."/>
            <person name="Kirill M.V."/>
            <person name="Chang P."/>
        </authorList>
    </citation>
    <scope>NUCLEOTIDE SEQUENCE [LARGE SCALE GENOMIC DNA]</scope>
    <source>
        <tissue evidence="2">Whole</tissue>
    </source>
</reference>
<dbReference type="AlphaFoldDB" id="A0A0J7N578"/>
<accession>A0A0J7N578</accession>
<gene>
    <name evidence="2" type="ORF">RF55_12767</name>
</gene>
<evidence type="ECO:0000313" key="2">
    <source>
        <dbReference type="EMBL" id="KMQ87850.1"/>
    </source>
</evidence>
<feature type="non-terminal residue" evidence="2">
    <location>
        <position position="139"/>
    </location>
</feature>
<dbReference type="PaxDb" id="67767-A0A0J7N578"/>
<evidence type="ECO:0000313" key="3">
    <source>
        <dbReference type="Proteomes" id="UP000036403"/>
    </source>
</evidence>
<name>A0A0J7N578_LASNI</name>